<dbReference type="EMBL" id="JAWDJW010007594">
    <property type="protein sequence ID" value="KAK3061847.1"/>
    <property type="molecule type" value="Genomic_DNA"/>
</dbReference>
<evidence type="ECO:0000313" key="1">
    <source>
        <dbReference type="EMBL" id="KAK3061847.1"/>
    </source>
</evidence>
<feature type="non-terminal residue" evidence="1">
    <location>
        <position position="96"/>
    </location>
</feature>
<keyword evidence="2" id="KW-1185">Reference proteome</keyword>
<accession>A0ACC3D524</accession>
<comment type="caution">
    <text evidence="1">The sequence shown here is derived from an EMBL/GenBank/DDBJ whole genome shotgun (WGS) entry which is preliminary data.</text>
</comment>
<organism evidence="1 2">
    <name type="scientific">Coniosporium uncinatum</name>
    <dbReference type="NCBI Taxonomy" id="93489"/>
    <lineage>
        <taxon>Eukaryota</taxon>
        <taxon>Fungi</taxon>
        <taxon>Dikarya</taxon>
        <taxon>Ascomycota</taxon>
        <taxon>Pezizomycotina</taxon>
        <taxon>Dothideomycetes</taxon>
        <taxon>Dothideomycetes incertae sedis</taxon>
        <taxon>Coniosporium</taxon>
    </lineage>
</organism>
<reference evidence="1" key="1">
    <citation type="submission" date="2024-09" db="EMBL/GenBank/DDBJ databases">
        <title>Black Yeasts Isolated from many extreme environments.</title>
        <authorList>
            <person name="Coleine C."/>
            <person name="Stajich J.E."/>
            <person name="Selbmann L."/>
        </authorList>
    </citation>
    <scope>NUCLEOTIDE SEQUENCE</scope>
    <source>
        <strain evidence="1">CCFEE 5737</strain>
    </source>
</reference>
<evidence type="ECO:0000313" key="2">
    <source>
        <dbReference type="Proteomes" id="UP001186974"/>
    </source>
</evidence>
<dbReference type="Proteomes" id="UP001186974">
    <property type="component" value="Unassembled WGS sequence"/>
</dbReference>
<proteinExistence type="predicted"/>
<protein>
    <submittedName>
        <fullName evidence="1">Uncharacterized protein</fullName>
    </submittedName>
</protein>
<gene>
    <name evidence="1" type="ORF">LTS18_005319</name>
</gene>
<name>A0ACC3D524_9PEZI</name>
<sequence length="96" mass="10531">ATTSAPATRVSTQVLPTSAPAPCSTTSPIGRSPTRTTRAATSRRRWRRSSRRPRAGSSGISKPRPRTSGMRLRCWMLEFSRTRLRTGGLVLFAMIS</sequence>
<feature type="non-terminal residue" evidence="1">
    <location>
        <position position="1"/>
    </location>
</feature>